<accession>A8DJT9</accession>
<dbReference type="AlphaFoldDB" id="A8DJT9"/>
<name>A8DJT9_9BACT</name>
<gene>
    <name evidence="1" type="ORF">YS_M60-F11.181</name>
</gene>
<reference evidence="1" key="1">
    <citation type="journal article" date="2007" name="Science">
        <title>Candidatus Chloracidobacterium thermophilum: an aerobic phototrophic Acidobacterium.</title>
        <authorList>
            <person name="Bryant D.A."/>
            <person name="Costas A.M."/>
            <person name="Maresca J.A."/>
            <person name="Chew A.G."/>
            <person name="Klatt C.G."/>
            <person name="Bateson M.M."/>
            <person name="Tallon L.J."/>
            <person name="Hostetler J."/>
            <person name="Nelson W.C."/>
            <person name="Heidelberg J.F."/>
            <person name="Ward D.M."/>
        </authorList>
    </citation>
    <scope>NUCLEOTIDE SEQUENCE</scope>
</reference>
<sequence length="53" mass="5789">MYTTCRRRFNNKPEAFTRKAAQWLGFPSGLHFVAVGETVNTACLPAGCTEAAP</sequence>
<evidence type="ECO:0000313" key="1">
    <source>
        <dbReference type="EMBL" id="ABV27217.1"/>
    </source>
</evidence>
<proteinExistence type="predicted"/>
<dbReference type="EMBL" id="EF531339">
    <property type="protein sequence ID" value="ABV27217.1"/>
    <property type="molecule type" value="Genomic_DNA"/>
</dbReference>
<protein>
    <submittedName>
        <fullName evidence="1">Uncharacterized protein</fullName>
    </submittedName>
</protein>
<organism evidence="1">
    <name type="scientific">Chloracidobacterium thermophilum</name>
    <dbReference type="NCBI Taxonomy" id="458033"/>
    <lineage>
        <taxon>Bacteria</taxon>
        <taxon>Pseudomonadati</taxon>
        <taxon>Acidobacteriota</taxon>
        <taxon>Terriglobia</taxon>
        <taxon>Terriglobales</taxon>
        <taxon>Acidobacteriaceae</taxon>
        <taxon>Chloracidobacterium</taxon>
    </lineage>
</organism>